<organism evidence="5 6">
    <name type="scientific">Phycicoccus sonneratiae</name>
    <dbReference type="NCBI Taxonomy" id="2807628"/>
    <lineage>
        <taxon>Bacteria</taxon>
        <taxon>Bacillati</taxon>
        <taxon>Actinomycetota</taxon>
        <taxon>Actinomycetes</taxon>
        <taxon>Micrococcales</taxon>
        <taxon>Intrasporangiaceae</taxon>
        <taxon>Phycicoccus</taxon>
    </lineage>
</organism>
<keyword evidence="6" id="KW-1185">Reference proteome</keyword>
<dbReference type="Proteomes" id="UP001430172">
    <property type="component" value="Unassembled WGS sequence"/>
</dbReference>
<sequence length="443" mass="44952">MKNVSSPGRRPSRTRSVVRPLGSLVVGVLVAAGVVAGPSVALPSGPVDPAADPSLSAPAVTESACARPTSGDARCLAEGRVDSTTRRAAASATRSAGLARATSGLGTLAATATKPPGYGAGDLRAAYRLPAGTSRATVAVVIAGDVPTAEADLAVYRATYKLPACTSASGCFRKVNQRGAKAPLPQADPGWALEGSLDLQMVSTGCPTCRILLVEGDDPSFEALAAATDTARRLGATVTSHSYGADENAFALQFSRSYRASGMLNVVSSGDFGFTIASYPAVLSQVLAVGGTSLRRNATAARGWTEKVWSGAGSGCSAYVAKPWFQHDGHCAMRTVADLSAVADPQTGVAVYDSWESPFSTEPGWYVLGGTSASAPLVAGMVGAAGTGTTFRNANAYQRTRFVNDVVGGTNGVCGGDYLCRGLAGYDAPSGIGTPNGLRVFTG</sequence>
<accession>A0ABS2CPE5</accession>
<keyword evidence="3" id="KW-0720">Serine protease</keyword>
<dbReference type="EMBL" id="JAFDVD010000016">
    <property type="protein sequence ID" value="MBM6401665.1"/>
    <property type="molecule type" value="Genomic_DNA"/>
</dbReference>
<dbReference type="SUPFAM" id="SSF52743">
    <property type="entry name" value="Subtilisin-like"/>
    <property type="match status" value="1"/>
</dbReference>
<keyword evidence="2" id="KW-0378">Hydrolase</keyword>
<dbReference type="PROSITE" id="PS51695">
    <property type="entry name" value="SEDOLISIN"/>
    <property type="match status" value="1"/>
</dbReference>
<protein>
    <recommendedName>
        <fullName evidence="4">Peptidase S53 domain-containing protein</fullName>
    </recommendedName>
</protein>
<evidence type="ECO:0000256" key="2">
    <source>
        <dbReference type="ARBA" id="ARBA00022801"/>
    </source>
</evidence>
<evidence type="ECO:0000259" key="4">
    <source>
        <dbReference type="PROSITE" id="PS51695"/>
    </source>
</evidence>
<evidence type="ECO:0000256" key="3">
    <source>
        <dbReference type="ARBA" id="ARBA00022825"/>
    </source>
</evidence>
<keyword evidence="1" id="KW-0645">Protease</keyword>
<dbReference type="InterPro" id="IPR023828">
    <property type="entry name" value="Peptidase_S8_Ser-AS"/>
</dbReference>
<comment type="caution">
    <text evidence="5">The sequence shown here is derived from an EMBL/GenBank/DDBJ whole genome shotgun (WGS) entry which is preliminary data.</text>
</comment>
<dbReference type="PANTHER" id="PTHR14218">
    <property type="entry name" value="PROTEASE S8 TRIPEPTIDYL PEPTIDASE I CLN2"/>
    <property type="match status" value="1"/>
</dbReference>
<dbReference type="Gene3D" id="3.40.50.200">
    <property type="entry name" value="Peptidase S8/S53 domain"/>
    <property type="match status" value="1"/>
</dbReference>
<gene>
    <name evidence="5" type="ORF">JQN70_14810</name>
</gene>
<name>A0ABS2CPE5_9MICO</name>
<dbReference type="InterPro" id="IPR036852">
    <property type="entry name" value="Peptidase_S8/S53_dom_sf"/>
</dbReference>
<dbReference type="InterPro" id="IPR000209">
    <property type="entry name" value="Peptidase_S8/S53_dom"/>
</dbReference>
<evidence type="ECO:0000313" key="6">
    <source>
        <dbReference type="Proteomes" id="UP001430172"/>
    </source>
</evidence>
<dbReference type="InterPro" id="IPR050819">
    <property type="entry name" value="Tripeptidyl-peptidase_I"/>
</dbReference>
<evidence type="ECO:0000256" key="1">
    <source>
        <dbReference type="ARBA" id="ARBA00022670"/>
    </source>
</evidence>
<evidence type="ECO:0000313" key="5">
    <source>
        <dbReference type="EMBL" id="MBM6401665.1"/>
    </source>
</evidence>
<proteinExistence type="predicted"/>
<dbReference type="Pfam" id="PF00082">
    <property type="entry name" value="Peptidase_S8"/>
    <property type="match status" value="1"/>
</dbReference>
<dbReference type="InterPro" id="IPR030400">
    <property type="entry name" value="Sedolisin_dom"/>
</dbReference>
<reference evidence="5" key="1">
    <citation type="submission" date="2021-02" db="EMBL/GenBank/DDBJ databases">
        <title>Phycicoccus sp. MQZ13P-5T, whole genome shotgun sequence.</title>
        <authorList>
            <person name="Tuo L."/>
        </authorList>
    </citation>
    <scope>NUCLEOTIDE SEQUENCE</scope>
    <source>
        <strain evidence="5">MQZ13P-5</strain>
    </source>
</reference>
<dbReference type="RefSeq" id="WP_204132130.1">
    <property type="nucleotide sequence ID" value="NZ_JAFDVD010000016.1"/>
</dbReference>
<feature type="domain" description="Peptidase S53" evidence="4">
    <location>
        <begin position="108"/>
        <end position="443"/>
    </location>
</feature>
<dbReference type="PROSITE" id="PS00138">
    <property type="entry name" value="SUBTILASE_SER"/>
    <property type="match status" value="1"/>
</dbReference>
<dbReference type="PANTHER" id="PTHR14218:SF15">
    <property type="entry name" value="TRIPEPTIDYL-PEPTIDASE 1"/>
    <property type="match status" value="1"/>
</dbReference>